<evidence type="ECO:0000256" key="4">
    <source>
        <dbReference type="PIRSR" id="PIRSR006806-1"/>
    </source>
</evidence>
<accession>A0A1V4J1U6</accession>
<dbReference type="GO" id="GO:0046872">
    <property type="term" value="F:metal ion binding"/>
    <property type="evidence" value="ECO:0007669"/>
    <property type="project" value="UniProtKB-KW"/>
</dbReference>
<dbReference type="Gene3D" id="3.40.50.10420">
    <property type="entry name" value="NagB/RpiA/CoA transferase-like"/>
    <property type="match status" value="1"/>
</dbReference>
<evidence type="ECO:0000313" key="9">
    <source>
        <dbReference type="Proteomes" id="UP000191056"/>
    </source>
</evidence>
<dbReference type="OrthoDB" id="9801938at2"/>
<dbReference type="GO" id="GO:0035999">
    <property type="term" value="P:tetrahydrofolate interconversion"/>
    <property type="evidence" value="ECO:0007669"/>
    <property type="project" value="TreeGrafter"/>
</dbReference>
<evidence type="ECO:0000256" key="2">
    <source>
        <dbReference type="ARBA" id="ARBA00022741"/>
    </source>
</evidence>
<gene>
    <name evidence="7" type="ORF">CLCHR_01350</name>
    <name evidence="8" type="ORF">D2A34_21305</name>
    <name evidence="6" type="ORF">GKZ28_03425</name>
</gene>
<keyword evidence="9" id="KW-1185">Reference proteome</keyword>
<dbReference type="PANTHER" id="PTHR23407:SF1">
    <property type="entry name" value="5-FORMYLTETRAHYDROFOLATE CYCLO-LIGASE"/>
    <property type="match status" value="1"/>
</dbReference>
<dbReference type="InterPro" id="IPR024185">
    <property type="entry name" value="FTHF_cligase-like_sf"/>
</dbReference>
<dbReference type="RefSeq" id="WP_079437728.1">
    <property type="nucleotide sequence ID" value="NZ_MZGT01000001.1"/>
</dbReference>
<reference evidence="8 10" key="2">
    <citation type="submission" date="2018-08" db="EMBL/GenBank/DDBJ databases">
        <title>Genome of Clostridium chromiireducens C1, DSM12136.</title>
        <authorList>
            <person name="Xing M."/>
            <person name="Wei Y."/>
            <person name="Ang E.L."/>
            <person name="Zhao H."/>
            <person name="Zhang Y."/>
        </authorList>
    </citation>
    <scope>NUCLEOTIDE SEQUENCE [LARGE SCALE GENOMIC DNA]</scope>
    <source>
        <strain evidence="8 10">C1</strain>
    </source>
</reference>
<proteinExistence type="inferred from homology"/>
<dbReference type="GO" id="GO:0009396">
    <property type="term" value="P:folic acid-containing compound biosynthetic process"/>
    <property type="evidence" value="ECO:0007669"/>
    <property type="project" value="TreeGrafter"/>
</dbReference>
<reference evidence="6" key="3">
    <citation type="submission" date="2019-12" db="EMBL/GenBank/DDBJ databases">
        <title>Microbes associate with the intestines of laboratory mice.</title>
        <authorList>
            <person name="Navarre W."/>
            <person name="Wong E."/>
        </authorList>
    </citation>
    <scope>NUCLEOTIDE SEQUENCE</scope>
    <source>
        <strain evidence="6">NM79_F5</strain>
    </source>
</reference>
<comment type="caution">
    <text evidence="7">The sequence shown here is derived from an EMBL/GenBank/DDBJ whole genome shotgun (WGS) entry which is preliminary data.</text>
</comment>
<comment type="catalytic activity">
    <reaction evidence="5">
        <text>(6S)-5-formyl-5,6,7,8-tetrahydrofolate + ATP = (6R)-5,10-methenyltetrahydrofolate + ADP + phosphate</text>
        <dbReference type="Rhea" id="RHEA:10488"/>
        <dbReference type="ChEBI" id="CHEBI:30616"/>
        <dbReference type="ChEBI" id="CHEBI:43474"/>
        <dbReference type="ChEBI" id="CHEBI:57455"/>
        <dbReference type="ChEBI" id="CHEBI:57457"/>
        <dbReference type="ChEBI" id="CHEBI:456216"/>
        <dbReference type="EC" id="6.3.3.2"/>
    </reaction>
</comment>
<reference evidence="7 9" key="1">
    <citation type="submission" date="2017-03" db="EMBL/GenBank/DDBJ databases">
        <title>Genome sequence of Clostridium chromiireducens DSM 23318.</title>
        <authorList>
            <person name="Poehlein A."/>
            <person name="Daniel R."/>
        </authorList>
    </citation>
    <scope>NUCLEOTIDE SEQUENCE [LARGE SCALE GENOMIC DNA]</scope>
    <source>
        <strain evidence="7 9">DSM 23318</strain>
    </source>
</reference>
<organism evidence="7 9">
    <name type="scientific">Clostridium chromiireducens</name>
    <dbReference type="NCBI Taxonomy" id="225345"/>
    <lineage>
        <taxon>Bacteria</taxon>
        <taxon>Bacillati</taxon>
        <taxon>Bacillota</taxon>
        <taxon>Clostridia</taxon>
        <taxon>Eubacteriales</taxon>
        <taxon>Clostridiaceae</taxon>
        <taxon>Clostridium</taxon>
    </lineage>
</organism>
<dbReference type="PANTHER" id="PTHR23407">
    <property type="entry name" value="ATPASE INHIBITOR/5-FORMYLTETRAHYDROFOLATE CYCLO-LIGASE"/>
    <property type="match status" value="1"/>
</dbReference>
<keyword evidence="5" id="KW-0479">Metal-binding</keyword>
<feature type="binding site" evidence="4">
    <location>
        <begin position="136"/>
        <end position="144"/>
    </location>
    <ligand>
        <name>ATP</name>
        <dbReference type="ChEBI" id="CHEBI:30616"/>
    </ligand>
</feature>
<evidence type="ECO:0000256" key="3">
    <source>
        <dbReference type="ARBA" id="ARBA00022840"/>
    </source>
</evidence>
<comment type="cofactor">
    <cofactor evidence="5">
        <name>Mg(2+)</name>
        <dbReference type="ChEBI" id="CHEBI:18420"/>
    </cofactor>
</comment>
<dbReference type="AlphaFoldDB" id="A0A1V4J1U6"/>
<dbReference type="EC" id="6.3.3.2" evidence="5"/>
<feature type="binding site" evidence="4">
    <location>
        <position position="53"/>
    </location>
    <ligand>
        <name>substrate</name>
    </ligand>
</feature>
<comment type="similarity">
    <text evidence="1 5">Belongs to the 5-formyltetrahydrofolate cyclo-ligase family.</text>
</comment>
<dbReference type="STRING" id="225345.CLCHR_01350"/>
<dbReference type="GO" id="GO:0005524">
    <property type="term" value="F:ATP binding"/>
    <property type="evidence" value="ECO:0007669"/>
    <property type="project" value="UniProtKB-KW"/>
</dbReference>
<keyword evidence="7" id="KW-0436">Ligase</keyword>
<dbReference type="EMBL" id="MZGT01000001">
    <property type="protein sequence ID" value="OPJ66262.1"/>
    <property type="molecule type" value="Genomic_DNA"/>
</dbReference>
<dbReference type="EMBL" id="WSRQ01000004">
    <property type="protein sequence ID" value="MVX62750.1"/>
    <property type="molecule type" value="Genomic_DNA"/>
</dbReference>
<dbReference type="Proteomes" id="UP000191056">
    <property type="component" value="Unassembled WGS sequence"/>
</dbReference>
<evidence type="ECO:0000256" key="5">
    <source>
        <dbReference type="RuleBase" id="RU361279"/>
    </source>
</evidence>
<protein>
    <recommendedName>
        <fullName evidence="5">5-formyltetrahydrofolate cyclo-ligase</fullName>
        <ecNumber evidence="5">6.3.3.2</ecNumber>
    </recommendedName>
</protein>
<evidence type="ECO:0000313" key="6">
    <source>
        <dbReference type="EMBL" id="MVX62750.1"/>
    </source>
</evidence>
<feature type="binding site" evidence="4">
    <location>
        <position position="58"/>
    </location>
    <ligand>
        <name>substrate</name>
    </ligand>
</feature>
<keyword evidence="5" id="KW-0460">Magnesium</keyword>
<feature type="binding site" evidence="4">
    <location>
        <begin position="7"/>
        <end position="11"/>
    </location>
    <ligand>
        <name>ATP</name>
        <dbReference type="ChEBI" id="CHEBI:30616"/>
    </ligand>
</feature>
<dbReference type="EMBL" id="QXDJ01000006">
    <property type="protein sequence ID" value="RII32759.1"/>
    <property type="molecule type" value="Genomic_DNA"/>
</dbReference>
<evidence type="ECO:0000313" key="10">
    <source>
        <dbReference type="Proteomes" id="UP000265930"/>
    </source>
</evidence>
<evidence type="ECO:0000313" key="7">
    <source>
        <dbReference type="EMBL" id="OPJ66262.1"/>
    </source>
</evidence>
<dbReference type="PIRSF" id="PIRSF006806">
    <property type="entry name" value="FTHF_cligase"/>
    <property type="match status" value="1"/>
</dbReference>
<dbReference type="SUPFAM" id="SSF100950">
    <property type="entry name" value="NagB/RpiA/CoA transferase-like"/>
    <property type="match status" value="1"/>
</dbReference>
<dbReference type="InterPro" id="IPR037171">
    <property type="entry name" value="NagB/RpiA_transferase-like"/>
</dbReference>
<name>A0A1V4J1U6_9CLOT</name>
<keyword evidence="2 4" id="KW-0547">Nucleotide-binding</keyword>
<dbReference type="Pfam" id="PF01812">
    <property type="entry name" value="5-FTHF_cyc-lig"/>
    <property type="match status" value="1"/>
</dbReference>
<sequence length="194" mass="22689">MSISNDKKTLRKEILTKRKDIDNVEKEKMDKKILNKFYESKFYKDATNIFVYISYDSEIDTRLIINKALKDNKKIYVPRTEFETRIMDAVEIKSFDNLIKSNYGILEPSKNEPCINPNELDLIVVPGVAFDRNGGRMGYGAGFYDRYFKKITKDNIERIIKLALAYNFQVLDKVPMNEQDVPVDFIITEKEFIG</sequence>
<dbReference type="Proteomes" id="UP000265930">
    <property type="component" value="Unassembled WGS sequence"/>
</dbReference>
<evidence type="ECO:0000256" key="1">
    <source>
        <dbReference type="ARBA" id="ARBA00010638"/>
    </source>
</evidence>
<dbReference type="Proteomes" id="UP000656077">
    <property type="component" value="Unassembled WGS sequence"/>
</dbReference>
<evidence type="ECO:0000313" key="8">
    <source>
        <dbReference type="EMBL" id="RII32759.1"/>
    </source>
</evidence>
<dbReference type="InterPro" id="IPR002698">
    <property type="entry name" value="FTHF_cligase"/>
</dbReference>
<dbReference type="NCBIfam" id="TIGR02727">
    <property type="entry name" value="MTHFS_bact"/>
    <property type="match status" value="1"/>
</dbReference>
<dbReference type="GO" id="GO:0030272">
    <property type="term" value="F:5-formyltetrahydrofolate cyclo-ligase activity"/>
    <property type="evidence" value="ECO:0007669"/>
    <property type="project" value="UniProtKB-EC"/>
</dbReference>
<keyword evidence="3 4" id="KW-0067">ATP-binding</keyword>